<evidence type="ECO:0000256" key="1">
    <source>
        <dbReference type="SAM" id="Phobius"/>
    </source>
</evidence>
<evidence type="ECO:0000313" key="2">
    <source>
        <dbReference type="EMBL" id="JAD78516.1"/>
    </source>
</evidence>
<name>A0A0A9CSF7_ARUDO</name>
<reference evidence="2" key="2">
    <citation type="journal article" date="2015" name="Data Brief">
        <title>Shoot transcriptome of the giant reed, Arundo donax.</title>
        <authorList>
            <person name="Barrero R.A."/>
            <person name="Guerrero F.D."/>
            <person name="Moolhuijzen P."/>
            <person name="Goolsby J.A."/>
            <person name="Tidwell J."/>
            <person name="Bellgard S.E."/>
            <person name="Bellgard M.I."/>
        </authorList>
    </citation>
    <scope>NUCLEOTIDE SEQUENCE</scope>
    <source>
        <tissue evidence="2">Shoot tissue taken approximately 20 cm above the soil surface</tissue>
    </source>
</reference>
<feature type="transmembrane region" description="Helical" evidence="1">
    <location>
        <begin position="222"/>
        <end position="239"/>
    </location>
</feature>
<protein>
    <submittedName>
        <fullName evidence="2">Uncharacterized protein</fullName>
    </submittedName>
</protein>
<accession>A0A0A9CSF7</accession>
<proteinExistence type="predicted"/>
<dbReference type="AlphaFoldDB" id="A0A0A9CSF7"/>
<dbReference type="EMBL" id="GBRH01219379">
    <property type="protein sequence ID" value="JAD78516.1"/>
    <property type="molecule type" value="Transcribed_RNA"/>
</dbReference>
<keyword evidence="1" id="KW-0472">Membrane</keyword>
<organism evidence="2">
    <name type="scientific">Arundo donax</name>
    <name type="common">Giant reed</name>
    <name type="synonym">Donax arundinaceus</name>
    <dbReference type="NCBI Taxonomy" id="35708"/>
    <lineage>
        <taxon>Eukaryota</taxon>
        <taxon>Viridiplantae</taxon>
        <taxon>Streptophyta</taxon>
        <taxon>Embryophyta</taxon>
        <taxon>Tracheophyta</taxon>
        <taxon>Spermatophyta</taxon>
        <taxon>Magnoliopsida</taxon>
        <taxon>Liliopsida</taxon>
        <taxon>Poales</taxon>
        <taxon>Poaceae</taxon>
        <taxon>PACMAD clade</taxon>
        <taxon>Arundinoideae</taxon>
        <taxon>Arundineae</taxon>
        <taxon>Arundo</taxon>
    </lineage>
</organism>
<keyword evidence="1" id="KW-1133">Transmembrane helix</keyword>
<keyword evidence="1" id="KW-0812">Transmembrane</keyword>
<reference evidence="2" key="1">
    <citation type="submission" date="2014-09" db="EMBL/GenBank/DDBJ databases">
        <authorList>
            <person name="Magalhaes I.L.F."/>
            <person name="Oliveira U."/>
            <person name="Santos F.R."/>
            <person name="Vidigal T.H.D.A."/>
            <person name="Brescovit A.D."/>
            <person name="Santos A.J."/>
        </authorList>
    </citation>
    <scope>NUCLEOTIDE SEQUENCE</scope>
    <source>
        <tissue evidence="2">Shoot tissue taken approximately 20 cm above the soil surface</tissue>
    </source>
</reference>
<sequence>MPRRGVQVPVCGRRWRAGCRRRGRDGGRRPTRRRWRRRWRCAVAWAGRRLRHSWRARIRTAPAAASMARARGGRGRGRWVRFQLQLARAPSALADSAAPPLSLFTPSLPSPEMRAAAGGGGRCGAVRRSSCGGHGGAEEHAVGGGRGGCGGARWRPRRCLGGWRRIQWRRGRICRIPAILQRRRTRAPPRPQPRAAPLNCCGWVAAEACAAGGRWPAVARRAGFFLTIFFLPSIYYWMVTVYRDDVA</sequence>